<sequence length="41" mass="4627">MPNCSQISFPACKNWSPLRVTEQPHDVTMTSLSYAYCSSFV</sequence>
<evidence type="ECO:0000313" key="1">
    <source>
        <dbReference type="EMBL" id="JAE37649.1"/>
    </source>
</evidence>
<reference evidence="1" key="2">
    <citation type="journal article" date="2015" name="Data Brief">
        <title>Shoot transcriptome of the giant reed, Arundo donax.</title>
        <authorList>
            <person name="Barrero R.A."/>
            <person name="Guerrero F.D."/>
            <person name="Moolhuijzen P."/>
            <person name="Goolsby J.A."/>
            <person name="Tidwell J."/>
            <person name="Bellgard S.E."/>
            <person name="Bellgard M.I."/>
        </authorList>
    </citation>
    <scope>NUCLEOTIDE SEQUENCE</scope>
    <source>
        <tissue evidence="1">Shoot tissue taken approximately 20 cm above the soil surface</tissue>
    </source>
</reference>
<organism evidence="1">
    <name type="scientific">Arundo donax</name>
    <name type="common">Giant reed</name>
    <name type="synonym">Donax arundinaceus</name>
    <dbReference type="NCBI Taxonomy" id="35708"/>
    <lineage>
        <taxon>Eukaryota</taxon>
        <taxon>Viridiplantae</taxon>
        <taxon>Streptophyta</taxon>
        <taxon>Embryophyta</taxon>
        <taxon>Tracheophyta</taxon>
        <taxon>Spermatophyta</taxon>
        <taxon>Magnoliopsida</taxon>
        <taxon>Liliopsida</taxon>
        <taxon>Poales</taxon>
        <taxon>Poaceae</taxon>
        <taxon>PACMAD clade</taxon>
        <taxon>Arundinoideae</taxon>
        <taxon>Arundineae</taxon>
        <taxon>Arundo</taxon>
    </lineage>
</organism>
<accession>A0A0A9HPB0</accession>
<proteinExistence type="predicted"/>
<reference evidence="1" key="1">
    <citation type="submission" date="2014-09" db="EMBL/GenBank/DDBJ databases">
        <authorList>
            <person name="Magalhaes I.L.F."/>
            <person name="Oliveira U."/>
            <person name="Santos F.R."/>
            <person name="Vidigal T.H.D.A."/>
            <person name="Brescovit A.D."/>
            <person name="Santos A.J."/>
        </authorList>
    </citation>
    <scope>NUCLEOTIDE SEQUENCE</scope>
    <source>
        <tissue evidence="1">Shoot tissue taken approximately 20 cm above the soil surface</tissue>
    </source>
</reference>
<name>A0A0A9HPB0_ARUDO</name>
<dbReference type="AlphaFoldDB" id="A0A0A9HPB0"/>
<dbReference type="EMBL" id="GBRH01160247">
    <property type="protein sequence ID" value="JAE37649.1"/>
    <property type="molecule type" value="Transcribed_RNA"/>
</dbReference>
<protein>
    <submittedName>
        <fullName evidence="1">Uncharacterized protein</fullName>
    </submittedName>
</protein>